<dbReference type="AlphaFoldDB" id="A0A7L6N1W6"/>
<dbReference type="InterPro" id="IPR001478">
    <property type="entry name" value="PDZ"/>
</dbReference>
<feature type="domain" description="PDZ" evidence="12">
    <location>
        <begin position="197"/>
        <end position="267"/>
    </location>
</feature>
<dbReference type="InterPro" id="IPR036034">
    <property type="entry name" value="PDZ_sf"/>
</dbReference>
<dbReference type="PANTHER" id="PTHR42837">
    <property type="entry name" value="REGULATOR OF SIGMA-E PROTEASE RSEP"/>
    <property type="match status" value="1"/>
</dbReference>
<keyword evidence="14" id="KW-1185">Reference proteome</keyword>
<evidence type="ECO:0000256" key="6">
    <source>
        <dbReference type="ARBA" id="ARBA00022801"/>
    </source>
</evidence>
<evidence type="ECO:0000256" key="4">
    <source>
        <dbReference type="ARBA" id="ARBA00022670"/>
    </source>
</evidence>
<evidence type="ECO:0000313" key="14">
    <source>
        <dbReference type="Proteomes" id="UP000512167"/>
    </source>
</evidence>
<dbReference type="CDD" id="cd06163">
    <property type="entry name" value="S2P-M50_PDZ_RseP-like"/>
    <property type="match status" value="2"/>
</dbReference>
<dbReference type="Proteomes" id="UP000512167">
    <property type="component" value="Chromosome"/>
</dbReference>
<keyword evidence="5 11" id="KW-0812">Transmembrane</keyword>
<keyword evidence="10 11" id="KW-0472">Membrane</keyword>
<gene>
    <name evidence="13" type="primary">rseP</name>
    <name evidence="13" type="ORF">HF295_04985</name>
</gene>
<dbReference type="GO" id="GO:0016020">
    <property type="term" value="C:membrane"/>
    <property type="evidence" value="ECO:0007669"/>
    <property type="project" value="UniProtKB-SubCell"/>
</dbReference>
<dbReference type="SUPFAM" id="SSF50156">
    <property type="entry name" value="PDZ domain-like"/>
    <property type="match status" value="2"/>
</dbReference>
<dbReference type="Gene3D" id="2.30.42.10">
    <property type="match status" value="2"/>
</dbReference>
<keyword evidence="7" id="KW-0862">Zinc</keyword>
<comment type="subcellular location">
    <subcellularLocation>
        <location evidence="2">Membrane</location>
        <topology evidence="2">Multi-pass membrane protein</topology>
    </subcellularLocation>
</comment>
<keyword evidence="8 11" id="KW-1133">Transmembrane helix</keyword>
<dbReference type="Pfam" id="PF02163">
    <property type="entry name" value="Peptidase_M50"/>
    <property type="match status" value="1"/>
</dbReference>
<dbReference type="NCBIfam" id="TIGR00054">
    <property type="entry name" value="RIP metalloprotease RseP"/>
    <property type="match status" value="1"/>
</dbReference>
<keyword evidence="9 13" id="KW-0482">Metalloprotease</keyword>
<evidence type="ECO:0000256" key="1">
    <source>
        <dbReference type="ARBA" id="ARBA00001947"/>
    </source>
</evidence>
<feature type="transmembrane region" description="Helical" evidence="11">
    <location>
        <begin position="442"/>
        <end position="462"/>
    </location>
</feature>
<evidence type="ECO:0000256" key="11">
    <source>
        <dbReference type="SAM" id="Phobius"/>
    </source>
</evidence>
<feature type="transmembrane region" description="Helical" evidence="11">
    <location>
        <begin position="176"/>
        <end position="201"/>
    </location>
</feature>
<dbReference type="PANTHER" id="PTHR42837:SF2">
    <property type="entry name" value="MEMBRANE METALLOPROTEASE ARASP2, CHLOROPLASTIC-RELATED"/>
    <property type="match status" value="1"/>
</dbReference>
<dbReference type="EMBL" id="CP051151">
    <property type="protein sequence ID" value="QLY40246.1"/>
    <property type="molecule type" value="Genomic_DNA"/>
</dbReference>
<evidence type="ECO:0000256" key="2">
    <source>
        <dbReference type="ARBA" id="ARBA00004141"/>
    </source>
</evidence>
<keyword evidence="6" id="KW-0378">Hydrolase</keyword>
<evidence type="ECO:0000256" key="8">
    <source>
        <dbReference type="ARBA" id="ARBA00022989"/>
    </source>
</evidence>
<feature type="transmembrane region" description="Helical" evidence="11">
    <location>
        <begin position="492"/>
        <end position="510"/>
    </location>
</feature>
<keyword evidence="4 13" id="KW-0645">Protease</keyword>
<dbReference type="InterPro" id="IPR008915">
    <property type="entry name" value="Peptidase_M50"/>
</dbReference>
<evidence type="ECO:0000256" key="3">
    <source>
        <dbReference type="ARBA" id="ARBA00007931"/>
    </source>
</evidence>
<dbReference type="RefSeq" id="WP_312031072.1">
    <property type="nucleotide sequence ID" value="NZ_CP051151.1"/>
</dbReference>
<evidence type="ECO:0000256" key="9">
    <source>
        <dbReference type="ARBA" id="ARBA00023049"/>
    </source>
</evidence>
<comment type="similarity">
    <text evidence="3">Belongs to the peptidase M50B family.</text>
</comment>
<feature type="transmembrane region" description="Helical" evidence="11">
    <location>
        <begin position="6"/>
        <end position="31"/>
    </location>
</feature>
<proteinExistence type="inferred from homology"/>
<evidence type="ECO:0000313" key="13">
    <source>
        <dbReference type="EMBL" id="QLY40246.1"/>
    </source>
</evidence>
<sequence length="520" mass="57809">MIYTLSFFASVLDVTINIIIFLLVLSLVICIHELGHLFFAKRAGILCHEYSFGMGPRLWSIKKGETRYSIRAIPFGGFVSMAGEELEAEVVKVGERIGLVLDDKQNISKIVLNIKDKRYPEMIETLVEDFDLSDVDNLNINGLKVNEKAMYVYPKDEMQIAPKGRRFNDKSKGNRFLTTFGGPLMNFVLAFLIYLVIGLFAGVADKESTVIGGISENLPADQVLYEGDKIISINGVNVDSWVEGENSVVEQLSLGVNEYVFVIERNGQELVKTIQPMHFFFNLGFSIDGKSESLIISQPLYINTELMSGDKVISIDGQTFNTLDDLIVFAENYADGSSEENPTTIVVERDGQSLTFTYKAYSQEVLETQGYDIYFKRLGIESSTKFSFFGSFGTASSNFLGAGTSIFSTLRLLFASDEVGIRDLSGFVGIFSLVRQASSQGLIALFSFIALLSVNLGILNLLPIPALDGGRIVFIGYEAITKRKPNQKVENLLHTAVFFLLLGLMIYVTYHDILRLFGLK</sequence>
<evidence type="ECO:0000256" key="5">
    <source>
        <dbReference type="ARBA" id="ARBA00022692"/>
    </source>
</evidence>
<dbReference type="GO" id="GO:0004222">
    <property type="term" value="F:metalloendopeptidase activity"/>
    <property type="evidence" value="ECO:0007669"/>
    <property type="project" value="InterPro"/>
</dbReference>
<dbReference type="InterPro" id="IPR004387">
    <property type="entry name" value="Pept_M50_Zn"/>
</dbReference>
<evidence type="ECO:0000256" key="10">
    <source>
        <dbReference type="ARBA" id="ARBA00023136"/>
    </source>
</evidence>
<name>A0A7L6N1W6_9MOLU</name>
<feature type="domain" description="PDZ" evidence="12">
    <location>
        <begin position="281"/>
        <end position="351"/>
    </location>
</feature>
<organism evidence="13 14">
    <name type="scientific">Hujiaoplasma nucleasis</name>
    <dbReference type="NCBI Taxonomy" id="2725268"/>
    <lineage>
        <taxon>Bacteria</taxon>
        <taxon>Bacillati</taxon>
        <taxon>Mycoplasmatota</taxon>
        <taxon>Mollicutes</taxon>
        <taxon>Candidatus Izemoplasmatales</taxon>
        <taxon>Hujiaoplasmataceae</taxon>
        <taxon>Hujiaoplasma</taxon>
    </lineage>
</organism>
<reference evidence="13 14" key="1">
    <citation type="submission" date="2020-04" db="EMBL/GenBank/DDBJ databases">
        <authorList>
            <person name="Zheng R.K."/>
            <person name="Sun C.M."/>
        </authorList>
    </citation>
    <scope>NUCLEOTIDE SEQUENCE [LARGE SCALE GENOMIC DNA]</scope>
    <source>
        <strain evidence="14">zrk29</strain>
    </source>
</reference>
<comment type="cofactor">
    <cofactor evidence="1">
        <name>Zn(2+)</name>
        <dbReference type="ChEBI" id="CHEBI:29105"/>
    </cofactor>
</comment>
<evidence type="ECO:0000259" key="12">
    <source>
        <dbReference type="SMART" id="SM00228"/>
    </source>
</evidence>
<evidence type="ECO:0000256" key="7">
    <source>
        <dbReference type="ARBA" id="ARBA00022833"/>
    </source>
</evidence>
<dbReference type="GO" id="GO:0006508">
    <property type="term" value="P:proteolysis"/>
    <property type="evidence" value="ECO:0007669"/>
    <property type="project" value="UniProtKB-KW"/>
</dbReference>
<accession>A0A7L6N1W6</accession>
<dbReference type="SMART" id="SM00228">
    <property type="entry name" value="PDZ"/>
    <property type="match status" value="2"/>
</dbReference>
<dbReference type="KEGG" id="tbk:HF295_04985"/>
<protein>
    <submittedName>
        <fullName evidence="13">RIP metalloprotease RseP</fullName>
    </submittedName>
</protein>